<evidence type="ECO:0000256" key="1">
    <source>
        <dbReference type="SAM" id="MobiDB-lite"/>
    </source>
</evidence>
<keyword evidence="3" id="KW-1185">Reference proteome</keyword>
<dbReference type="EMBL" id="KV417602">
    <property type="protein sequence ID" value="KZP15623.1"/>
    <property type="molecule type" value="Genomic_DNA"/>
</dbReference>
<accession>A0A166ECJ0</accession>
<evidence type="ECO:0000313" key="2">
    <source>
        <dbReference type="EMBL" id="KZP15623.1"/>
    </source>
</evidence>
<sequence length="265" mass="29638">MEAEPIIITPCSQLRDKAGIQRELTDGLLDASPHMLVHYDVQREAIVEFGWPVIIYNALKPQKWAEHAKWHRFRFPCCFCPSKGWVGDDMYTESKVEVALFGTNAGKWIATCARTRCTYTACLDDYVGRLSVALASYPLRAQSSSTLNTRWTAQSLPRNVTLGINLPRKNPDGQHKGTMRRLARMRGSSADTTEVMSKLGASFQPGLTPSEFYDLFTQCNCEMLMTQTAFPNHHCMHTVIVLTDDSSDPGAPGYNHAGQDAENEM</sequence>
<feature type="region of interest" description="Disordered" evidence="1">
    <location>
        <begin position="246"/>
        <end position="265"/>
    </location>
</feature>
<reference evidence="2 3" key="1">
    <citation type="journal article" date="2016" name="Mol. Biol. Evol.">
        <title>Comparative Genomics of Early-Diverging Mushroom-Forming Fungi Provides Insights into the Origins of Lignocellulose Decay Capabilities.</title>
        <authorList>
            <person name="Nagy L.G."/>
            <person name="Riley R."/>
            <person name="Tritt A."/>
            <person name="Adam C."/>
            <person name="Daum C."/>
            <person name="Floudas D."/>
            <person name="Sun H."/>
            <person name="Yadav J.S."/>
            <person name="Pangilinan J."/>
            <person name="Larsson K.H."/>
            <person name="Matsuura K."/>
            <person name="Barry K."/>
            <person name="Labutti K."/>
            <person name="Kuo R."/>
            <person name="Ohm R.A."/>
            <person name="Bhattacharya S.S."/>
            <person name="Shirouzu T."/>
            <person name="Yoshinaga Y."/>
            <person name="Martin F.M."/>
            <person name="Grigoriev I.V."/>
            <person name="Hibbett D.S."/>
        </authorList>
    </citation>
    <scope>NUCLEOTIDE SEQUENCE [LARGE SCALE GENOMIC DNA]</scope>
    <source>
        <strain evidence="2 3">CBS 109695</strain>
    </source>
</reference>
<gene>
    <name evidence="2" type="ORF">FIBSPDRAFT_958639</name>
</gene>
<dbReference type="AlphaFoldDB" id="A0A166ECJ0"/>
<name>A0A166ECJ0_9AGAM</name>
<protein>
    <submittedName>
        <fullName evidence="2">Uncharacterized protein</fullName>
    </submittedName>
</protein>
<dbReference type="Proteomes" id="UP000076532">
    <property type="component" value="Unassembled WGS sequence"/>
</dbReference>
<proteinExistence type="predicted"/>
<dbReference type="OrthoDB" id="3048394at2759"/>
<evidence type="ECO:0000313" key="3">
    <source>
        <dbReference type="Proteomes" id="UP000076532"/>
    </source>
</evidence>
<organism evidence="2 3">
    <name type="scientific">Athelia psychrophila</name>
    <dbReference type="NCBI Taxonomy" id="1759441"/>
    <lineage>
        <taxon>Eukaryota</taxon>
        <taxon>Fungi</taxon>
        <taxon>Dikarya</taxon>
        <taxon>Basidiomycota</taxon>
        <taxon>Agaricomycotina</taxon>
        <taxon>Agaricomycetes</taxon>
        <taxon>Agaricomycetidae</taxon>
        <taxon>Atheliales</taxon>
        <taxon>Atheliaceae</taxon>
        <taxon>Athelia</taxon>
    </lineage>
</organism>